<proteinExistence type="predicted"/>
<dbReference type="GO" id="GO:0004824">
    <property type="term" value="F:lysine-tRNA ligase activity"/>
    <property type="evidence" value="ECO:0007669"/>
    <property type="project" value="InterPro"/>
</dbReference>
<comment type="caution">
    <text evidence="5">The sequence shown here is derived from an EMBL/GenBank/DDBJ whole genome shotgun (WGS) entry which is preliminary data.</text>
</comment>
<dbReference type="EMBL" id="LGUB01001239">
    <property type="protein sequence ID" value="KRH92071.1"/>
    <property type="molecule type" value="Genomic_DNA"/>
</dbReference>
<dbReference type="Proteomes" id="UP000051530">
    <property type="component" value="Unassembled WGS sequence"/>
</dbReference>
<evidence type="ECO:0000259" key="4">
    <source>
        <dbReference type="PROSITE" id="PS50862"/>
    </source>
</evidence>
<evidence type="ECO:0000313" key="5">
    <source>
        <dbReference type="EMBL" id="KRH92071.1"/>
    </source>
</evidence>
<dbReference type="PANTHER" id="PTHR42918">
    <property type="entry name" value="LYSYL-TRNA SYNTHETASE"/>
    <property type="match status" value="1"/>
</dbReference>
<dbReference type="PANTHER" id="PTHR42918:SF9">
    <property type="entry name" value="LYSINE--TRNA LIGASE"/>
    <property type="match status" value="1"/>
</dbReference>
<dbReference type="InterPro" id="IPR006195">
    <property type="entry name" value="aa-tRNA-synth_II"/>
</dbReference>
<dbReference type="OrthoDB" id="21243at2759"/>
<evidence type="ECO:0000256" key="1">
    <source>
        <dbReference type="ARBA" id="ARBA00022598"/>
    </source>
</evidence>
<dbReference type="PRINTS" id="PR00982">
    <property type="entry name" value="TRNASYNTHLYS"/>
</dbReference>
<protein>
    <submittedName>
        <fullName evidence="5">Lysine-tRNA ligase</fullName>
    </submittedName>
</protein>
<dbReference type="VEuPathDB" id="MicrosporidiaDB:M153_12698000833"/>
<feature type="non-terminal residue" evidence="5">
    <location>
        <position position="277"/>
    </location>
</feature>
<dbReference type="SUPFAM" id="SSF55681">
    <property type="entry name" value="Class II aaRS and biotin synthetases"/>
    <property type="match status" value="1"/>
</dbReference>
<gene>
    <name evidence="5" type="ORF">M153_12698000833</name>
</gene>
<feature type="domain" description="Aminoacyl-transfer RNA synthetases class-II family profile" evidence="4">
    <location>
        <begin position="1"/>
        <end position="277"/>
    </location>
</feature>
<sequence length="277" mass="31937">HHNDLKMNLYMRISPELYLKQLIVGGMERVYEIGRQMRNEGIDLTHNPEFTSCEFYMAYADYYDLMDMTEEFLRGLVKHLFDGNTKVLYHPEKRENRPDPVTIDFGPAFRRIDMLEALSEATGIELTGANVESKLEELCDYLDRNSISCDEPRTLARVLDKLVGEYIEPDCINPTFIINHPVVMSPLAKWHRSFPGITERFELFINGKEIVNAYTELNDPAEQRLRFMEQLKDIEAGDTEAMKMDEDFCVALEYGLPPTGGWGVGLDRLTMYLTNAA</sequence>
<evidence type="ECO:0000256" key="2">
    <source>
        <dbReference type="ARBA" id="ARBA00022741"/>
    </source>
</evidence>
<dbReference type="PROSITE" id="PS50862">
    <property type="entry name" value="AA_TRNA_LIGASE_II"/>
    <property type="match status" value="1"/>
</dbReference>
<keyword evidence="2" id="KW-0547">Nucleotide-binding</keyword>
<reference evidence="5 6" key="1">
    <citation type="submission" date="2015-07" db="EMBL/GenBank/DDBJ databases">
        <title>The genome of Pseudoloma neurophilia, a relevant intracellular parasite of the zebrafish.</title>
        <authorList>
            <person name="Ndikumana S."/>
            <person name="Pelin A."/>
            <person name="Sanders J."/>
            <person name="Corradi N."/>
        </authorList>
    </citation>
    <scope>NUCLEOTIDE SEQUENCE [LARGE SCALE GENOMIC DNA]</scope>
    <source>
        <strain evidence="5 6">MK1</strain>
    </source>
</reference>
<dbReference type="Pfam" id="PF00152">
    <property type="entry name" value="tRNA-synt_2"/>
    <property type="match status" value="1"/>
</dbReference>
<dbReference type="AlphaFoldDB" id="A0A0R0LZ95"/>
<keyword evidence="6" id="KW-1185">Reference proteome</keyword>
<dbReference type="InterPro" id="IPR018149">
    <property type="entry name" value="Lys-tRNA-synth_II_C"/>
</dbReference>
<dbReference type="Gene3D" id="3.30.930.10">
    <property type="entry name" value="Bira Bifunctional Protein, Domain 2"/>
    <property type="match status" value="1"/>
</dbReference>
<dbReference type="GO" id="GO:0000049">
    <property type="term" value="F:tRNA binding"/>
    <property type="evidence" value="ECO:0007669"/>
    <property type="project" value="TreeGrafter"/>
</dbReference>
<evidence type="ECO:0000313" key="6">
    <source>
        <dbReference type="Proteomes" id="UP000051530"/>
    </source>
</evidence>
<dbReference type="GO" id="GO:0005829">
    <property type="term" value="C:cytosol"/>
    <property type="evidence" value="ECO:0007669"/>
    <property type="project" value="TreeGrafter"/>
</dbReference>
<organism evidence="5 6">
    <name type="scientific">Pseudoloma neurophilia</name>
    <dbReference type="NCBI Taxonomy" id="146866"/>
    <lineage>
        <taxon>Eukaryota</taxon>
        <taxon>Fungi</taxon>
        <taxon>Fungi incertae sedis</taxon>
        <taxon>Microsporidia</taxon>
        <taxon>Pseudoloma</taxon>
    </lineage>
</organism>
<keyword evidence="1 5" id="KW-0436">Ligase</keyword>
<name>A0A0R0LZ95_9MICR</name>
<dbReference type="GO" id="GO:0005524">
    <property type="term" value="F:ATP binding"/>
    <property type="evidence" value="ECO:0007669"/>
    <property type="project" value="UniProtKB-KW"/>
</dbReference>
<dbReference type="GO" id="GO:0006430">
    <property type="term" value="P:lysyl-tRNA aminoacylation"/>
    <property type="evidence" value="ECO:0007669"/>
    <property type="project" value="InterPro"/>
</dbReference>
<feature type="non-terminal residue" evidence="5">
    <location>
        <position position="1"/>
    </location>
</feature>
<keyword evidence="3" id="KW-0067">ATP-binding</keyword>
<dbReference type="InterPro" id="IPR004364">
    <property type="entry name" value="Aa-tRNA-synt_II"/>
</dbReference>
<evidence type="ECO:0000256" key="3">
    <source>
        <dbReference type="ARBA" id="ARBA00022840"/>
    </source>
</evidence>
<dbReference type="InterPro" id="IPR045864">
    <property type="entry name" value="aa-tRNA-synth_II/BPL/LPL"/>
</dbReference>
<accession>A0A0R0LZ95</accession>